<dbReference type="Pfam" id="PF01733">
    <property type="entry name" value="Nucleoside_tran"/>
    <property type="match status" value="2"/>
</dbReference>
<name>A0A8J5QY60_9HYME</name>
<feature type="transmembrane region" description="Helical" evidence="7">
    <location>
        <begin position="352"/>
        <end position="373"/>
    </location>
</feature>
<evidence type="ECO:0000256" key="1">
    <source>
        <dbReference type="ARBA" id="ARBA00004141"/>
    </source>
</evidence>
<dbReference type="PANTHER" id="PTHR10332">
    <property type="entry name" value="EQUILIBRATIVE NUCLEOSIDE TRANSPORTER"/>
    <property type="match status" value="1"/>
</dbReference>
<accession>A0A8J5QY60</accession>
<feature type="transmembrane region" description="Helical" evidence="7">
    <location>
        <begin position="385"/>
        <end position="404"/>
    </location>
</feature>
<comment type="caution">
    <text evidence="8">The sequence shown here is derived from an EMBL/GenBank/DDBJ whole genome shotgun (WGS) entry which is preliminary data.</text>
</comment>
<evidence type="ECO:0000256" key="5">
    <source>
        <dbReference type="ARBA" id="ARBA00022989"/>
    </source>
</evidence>
<proteinExistence type="inferred from homology"/>
<feature type="transmembrane region" description="Helical" evidence="7">
    <location>
        <begin position="449"/>
        <end position="469"/>
    </location>
</feature>
<gene>
    <name evidence="8" type="ORF">G9C98_004932</name>
</gene>
<sequence length="617" mass="68012">MDENLSRGYVQLGKARGVNEFKFVNGLDNLTPPVDRYNFVYLALVLAGAGFLLPYNSFVIPVDYFQARYPGTTVIFDMSVVYITMAFFAVCANNILVETISLNTRIVFGYIVSIVTLNFVVISEIWWELFGVATSYTINLIAVAIVSIGCTVQQSSFYGYTSMLPSRYTQAVMAGESLAGFWVSINRLVTKLLINDERGNTSIFFILSITTILMCRLLYRLVRKTEFVQFYIHLCQERNKITLEPTEDIGLMDPLEQVDSSKGQYGILKLQTSPLAVDSGGDPNGAQYSAFSFSNPVYEPNGPSGNPLSGTGPKYKVEDVVVMRGFSRNQNSKPWSGIKRGLLARLEVAKLIFPYMASIGVAYFVTLCLYPGIVSEIISCKFESWMPVILMAAFNGADLLGKILASISYEWTRTQLVYFSIARILLIPLFLLCAIPRHAPILSSEIYPLLFSWLLGLTNGIVGSVPMIQAPSKVPEEHRELAGNIMTLSYTTGLTLGSLLAYILDAFLGHPVTAKEICVNLLTATVPTTFISNNMTTDILTRSIKHTTLPTIKNISKISNMLMTTTATKMATHLTTSLMTNKTAILLGNALNTTSTTTVPIIFTNVTSTISNAIIQH</sequence>
<keyword evidence="4 7" id="KW-0812">Transmembrane</keyword>
<evidence type="ECO:0008006" key="10">
    <source>
        <dbReference type="Google" id="ProtNLM"/>
    </source>
</evidence>
<evidence type="ECO:0000256" key="4">
    <source>
        <dbReference type="ARBA" id="ARBA00022692"/>
    </source>
</evidence>
<comment type="subcellular location">
    <subcellularLocation>
        <location evidence="1">Membrane</location>
        <topology evidence="1">Multi-pass membrane protein</topology>
    </subcellularLocation>
</comment>
<evidence type="ECO:0000256" key="7">
    <source>
        <dbReference type="SAM" id="Phobius"/>
    </source>
</evidence>
<dbReference type="AlphaFoldDB" id="A0A8J5QY60"/>
<feature type="transmembrane region" description="Helical" evidence="7">
    <location>
        <begin position="133"/>
        <end position="152"/>
    </location>
</feature>
<feature type="transmembrane region" description="Helical" evidence="7">
    <location>
        <begin position="74"/>
        <end position="95"/>
    </location>
</feature>
<dbReference type="InterPro" id="IPR002259">
    <property type="entry name" value="Eqnu_transpt"/>
</dbReference>
<evidence type="ECO:0000256" key="3">
    <source>
        <dbReference type="ARBA" id="ARBA00022448"/>
    </source>
</evidence>
<dbReference type="GO" id="GO:0005337">
    <property type="term" value="F:nucleoside transmembrane transporter activity"/>
    <property type="evidence" value="ECO:0007669"/>
    <property type="project" value="InterPro"/>
</dbReference>
<dbReference type="GO" id="GO:0005886">
    <property type="term" value="C:plasma membrane"/>
    <property type="evidence" value="ECO:0007669"/>
    <property type="project" value="TreeGrafter"/>
</dbReference>
<evidence type="ECO:0000313" key="9">
    <source>
        <dbReference type="Proteomes" id="UP000729913"/>
    </source>
</evidence>
<keyword evidence="3" id="KW-0813">Transport</keyword>
<feature type="transmembrane region" description="Helical" evidence="7">
    <location>
        <begin position="107"/>
        <end position="127"/>
    </location>
</feature>
<protein>
    <recommendedName>
        <fullName evidence="10">Equilibrative nucleoside transporter 4</fullName>
    </recommendedName>
</protein>
<keyword evidence="5 7" id="KW-1133">Transmembrane helix</keyword>
<evidence type="ECO:0000256" key="6">
    <source>
        <dbReference type="ARBA" id="ARBA00023136"/>
    </source>
</evidence>
<keyword evidence="6 7" id="KW-0472">Membrane</keyword>
<feature type="transmembrane region" description="Helical" evidence="7">
    <location>
        <begin position="416"/>
        <end position="437"/>
    </location>
</feature>
<reference evidence="8" key="2">
    <citation type="submission" date="2021-04" db="EMBL/GenBank/DDBJ databases">
        <title>Genome-wide patterns of bracovirus chromosomal integration into multiple host tissues during parasitism.</title>
        <authorList>
            <person name="Chebbi M.A.C."/>
        </authorList>
    </citation>
    <scope>NUCLEOTIDE SEQUENCE</scope>
    <source>
        <tissue evidence="8">Whole body</tissue>
    </source>
</reference>
<dbReference type="GO" id="GO:0008504">
    <property type="term" value="F:monoamine transmembrane transporter activity"/>
    <property type="evidence" value="ECO:0007669"/>
    <property type="project" value="TreeGrafter"/>
</dbReference>
<dbReference type="Proteomes" id="UP000729913">
    <property type="component" value="Unassembled WGS sequence"/>
</dbReference>
<keyword evidence="9" id="KW-1185">Reference proteome</keyword>
<feature type="transmembrane region" description="Helical" evidence="7">
    <location>
        <begin position="172"/>
        <end position="189"/>
    </location>
</feature>
<feature type="transmembrane region" description="Helical" evidence="7">
    <location>
        <begin position="39"/>
        <end position="62"/>
    </location>
</feature>
<evidence type="ECO:0000256" key="2">
    <source>
        <dbReference type="ARBA" id="ARBA00007965"/>
    </source>
</evidence>
<organism evidence="8 9">
    <name type="scientific">Cotesia typhae</name>
    <dbReference type="NCBI Taxonomy" id="2053667"/>
    <lineage>
        <taxon>Eukaryota</taxon>
        <taxon>Metazoa</taxon>
        <taxon>Ecdysozoa</taxon>
        <taxon>Arthropoda</taxon>
        <taxon>Hexapoda</taxon>
        <taxon>Insecta</taxon>
        <taxon>Pterygota</taxon>
        <taxon>Neoptera</taxon>
        <taxon>Endopterygota</taxon>
        <taxon>Hymenoptera</taxon>
        <taxon>Apocrita</taxon>
        <taxon>Ichneumonoidea</taxon>
        <taxon>Braconidae</taxon>
        <taxon>Microgastrinae</taxon>
        <taxon>Cotesia</taxon>
    </lineage>
</organism>
<reference evidence="8" key="1">
    <citation type="submission" date="2020-03" db="EMBL/GenBank/DDBJ databases">
        <authorList>
            <person name="Chebbi M.A."/>
            <person name="Drezen J.M."/>
        </authorList>
    </citation>
    <scope>NUCLEOTIDE SEQUENCE</scope>
    <source>
        <tissue evidence="8">Whole body</tissue>
    </source>
</reference>
<dbReference type="PANTHER" id="PTHR10332:SF10">
    <property type="entry name" value="EQUILIBRATIVE NUCLEOSIDE TRANSPORTER 4"/>
    <property type="match status" value="1"/>
</dbReference>
<dbReference type="EMBL" id="JAAOIC020000002">
    <property type="protein sequence ID" value="KAG8042298.1"/>
    <property type="molecule type" value="Genomic_DNA"/>
</dbReference>
<feature type="transmembrane region" description="Helical" evidence="7">
    <location>
        <begin position="201"/>
        <end position="219"/>
    </location>
</feature>
<evidence type="ECO:0000313" key="8">
    <source>
        <dbReference type="EMBL" id="KAG8042298.1"/>
    </source>
</evidence>
<dbReference type="OrthoDB" id="10014563at2759"/>
<comment type="similarity">
    <text evidence="2">Belongs to the SLC29A/ENT transporter (TC 2.A.57) family.</text>
</comment>
<feature type="transmembrane region" description="Helical" evidence="7">
    <location>
        <begin position="481"/>
        <end position="504"/>
    </location>
</feature>